<dbReference type="STRING" id="52.CMC5_084350"/>
<keyword evidence="3" id="KW-1185">Reference proteome</keyword>
<evidence type="ECO:0000313" key="2">
    <source>
        <dbReference type="EMBL" id="AKT44195.1"/>
    </source>
</evidence>
<name>A0A0K1ETE4_CHOCO</name>
<protein>
    <recommendedName>
        <fullName evidence="4">Adhesin domain-containing protein</fullName>
    </recommendedName>
</protein>
<sequence>MNHSLQTACLFFATAFTLAGCNVEFAGEIKPATRYQGTAESATNAYSPGLPVRIVSANGAVDVTRGSGNDVRATFRPFVMGDEDAAAQAQQQMERNLNFSVGGTGEIVIEVVKANGSPTTLGADIEVALPPTFDGEFEVVQDNGSVDVDLSGTNARSTVIVSDNGSIDVVGARGRLDVETGNGSVDVAVASWATAGANGRVSSGNGSITFQVPAATNGSLTVTTRGTITEQSLPTDWATAENEFGKSYTMGTGAGAQVDISNADGLGDVTLIAR</sequence>
<gene>
    <name evidence="2" type="ORF">CMC5_084350</name>
</gene>
<organism evidence="2 3">
    <name type="scientific">Chondromyces crocatus</name>
    <dbReference type="NCBI Taxonomy" id="52"/>
    <lineage>
        <taxon>Bacteria</taxon>
        <taxon>Pseudomonadati</taxon>
        <taxon>Myxococcota</taxon>
        <taxon>Polyangia</taxon>
        <taxon>Polyangiales</taxon>
        <taxon>Polyangiaceae</taxon>
        <taxon>Chondromyces</taxon>
    </lineage>
</organism>
<reference evidence="2 3" key="1">
    <citation type="submission" date="2015-07" db="EMBL/GenBank/DDBJ databases">
        <title>Genome analysis of myxobacterium Chondromyces crocatus Cm c5 reveals a high potential for natural compound synthesis and the genetic basis for the loss of fruiting body formation.</title>
        <authorList>
            <person name="Zaburannyi N."/>
            <person name="Bunk B."/>
            <person name="Maier J."/>
            <person name="Overmann J."/>
            <person name="Mueller R."/>
        </authorList>
    </citation>
    <scope>NUCLEOTIDE SEQUENCE [LARGE SCALE GENOMIC DNA]</scope>
    <source>
        <strain evidence="2 3">Cm c5</strain>
    </source>
</reference>
<keyword evidence="1" id="KW-0732">Signal</keyword>
<feature type="signal peptide" evidence="1">
    <location>
        <begin position="1"/>
        <end position="19"/>
    </location>
</feature>
<proteinExistence type="predicted"/>
<feature type="chain" id="PRO_5005459971" description="Adhesin domain-containing protein" evidence="1">
    <location>
        <begin position="20"/>
        <end position="274"/>
    </location>
</feature>
<dbReference type="KEGG" id="ccro:CMC5_084350"/>
<evidence type="ECO:0008006" key="4">
    <source>
        <dbReference type="Google" id="ProtNLM"/>
    </source>
</evidence>
<dbReference type="Proteomes" id="UP000067626">
    <property type="component" value="Chromosome"/>
</dbReference>
<accession>A0A0K1ETE4</accession>
<dbReference type="AlphaFoldDB" id="A0A0K1ETE4"/>
<dbReference type="EMBL" id="CP012159">
    <property type="protein sequence ID" value="AKT44195.1"/>
    <property type="molecule type" value="Genomic_DNA"/>
</dbReference>
<dbReference type="RefSeq" id="WP_063796760.1">
    <property type="nucleotide sequence ID" value="NZ_CP012159.1"/>
</dbReference>
<evidence type="ECO:0000256" key="1">
    <source>
        <dbReference type="SAM" id="SignalP"/>
    </source>
</evidence>
<evidence type="ECO:0000313" key="3">
    <source>
        <dbReference type="Proteomes" id="UP000067626"/>
    </source>
</evidence>
<dbReference type="OrthoDB" id="5501140at2"/>